<accession>A0A7S0WVR0</accession>
<name>A0A7S0WVR0_9CHLO</name>
<evidence type="ECO:0000256" key="7">
    <source>
        <dbReference type="ARBA" id="ARBA00023069"/>
    </source>
</evidence>
<evidence type="ECO:0000256" key="8">
    <source>
        <dbReference type="ARBA" id="ARBA00023273"/>
    </source>
</evidence>
<dbReference type="InterPro" id="IPR038888">
    <property type="entry name" value="CFAP36"/>
</dbReference>
<sequence length="176" mass="19327">MPAEGEKKSMEEFMDALEDFFCSPKFTTALGEFLSQHGDELEFVPPEETQPLKNHDIFMRYQDLVEQQLTSFLGERGLRAQEVFEACASAQAAGDAGFRTCVDYLLACTEYESFMQLAADHVHLREYEAEPGSLDDYELPPADDEDEGGRAVVPLDEGGEEEEELAAAAAGGNGSA</sequence>
<evidence type="ECO:0000256" key="2">
    <source>
        <dbReference type="ARBA" id="ARBA00004496"/>
    </source>
</evidence>
<proteinExistence type="inferred from homology"/>
<protein>
    <recommendedName>
        <fullName evidence="4">Cilia- and flagella-associated protein 36</fullName>
    </recommendedName>
    <alternativeName>
        <fullName evidence="9">Coiled-coil domain-containing protein 104</fullName>
    </alternativeName>
</protein>
<keyword evidence="6" id="KW-0175">Coiled coil</keyword>
<evidence type="ECO:0000313" key="12">
    <source>
        <dbReference type="EMBL" id="CAD8687291.1"/>
    </source>
</evidence>
<dbReference type="Gene3D" id="1.20.1520.10">
    <property type="entry name" value="ADP-ribosylation factor-like 2-binding protein, domain"/>
    <property type="match status" value="1"/>
</dbReference>
<evidence type="ECO:0000256" key="6">
    <source>
        <dbReference type="ARBA" id="ARBA00023054"/>
    </source>
</evidence>
<evidence type="ECO:0000256" key="3">
    <source>
        <dbReference type="ARBA" id="ARBA00007460"/>
    </source>
</evidence>
<dbReference type="GO" id="GO:0097546">
    <property type="term" value="C:ciliary base"/>
    <property type="evidence" value="ECO:0007669"/>
    <property type="project" value="TreeGrafter"/>
</dbReference>
<dbReference type="AlphaFoldDB" id="A0A7S0WVR0"/>
<evidence type="ECO:0000256" key="1">
    <source>
        <dbReference type="ARBA" id="ARBA00004138"/>
    </source>
</evidence>
<gene>
    <name evidence="12" type="ORF">CLEI1391_LOCUS13365</name>
</gene>
<dbReference type="PANTHER" id="PTHR21532:SF0">
    <property type="entry name" value="CILIA- AND FLAGELLA-ASSOCIATED PROTEIN 36"/>
    <property type="match status" value="1"/>
</dbReference>
<dbReference type="PANTHER" id="PTHR21532">
    <property type="entry name" value="PHOSPHODIESTERASE HL"/>
    <property type="match status" value="1"/>
</dbReference>
<dbReference type="GO" id="GO:0005930">
    <property type="term" value="C:axoneme"/>
    <property type="evidence" value="ECO:0007669"/>
    <property type="project" value="TreeGrafter"/>
</dbReference>
<organism evidence="12">
    <name type="scientific">Chlamydomonas leiostraca</name>
    <dbReference type="NCBI Taxonomy" id="1034604"/>
    <lineage>
        <taxon>Eukaryota</taxon>
        <taxon>Viridiplantae</taxon>
        <taxon>Chlorophyta</taxon>
        <taxon>core chlorophytes</taxon>
        <taxon>Chlorophyceae</taxon>
        <taxon>CS clade</taxon>
        <taxon>Chlamydomonadales</taxon>
        <taxon>Chlamydomonadaceae</taxon>
        <taxon>Chlamydomonas</taxon>
    </lineage>
</organism>
<evidence type="ECO:0000259" key="11">
    <source>
        <dbReference type="Pfam" id="PF11527"/>
    </source>
</evidence>
<dbReference type="InterPro" id="IPR023379">
    <property type="entry name" value="BART_dom"/>
</dbReference>
<keyword evidence="8" id="KW-0966">Cell projection</keyword>
<evidence type="ECO:0000256" key="10">
    <source>
        <dbReference type="SAM" id="MobiDB-lite"/>
    </source>
</evidence>
<feature type="compositionally biased region" description="Acidic residues" evidence="10">
    <location>
        <begin position="133"/>
        <end position="147"/>
    </location>
</feature>
<comment type="subcellular location">
    <subcellularLocation>
        <location evidence="1">Cell projection</location>
        <location evidence="1">Cilium</location>
    </subcellularLocation>
    <subcellularLocation>
        <location evidence="2">Cytoplasm</location>
    </subcellularLocation>
</comment>
<dbReference type="Pfam" id="PF11527">
    <property type="entry name" value="ARL2_Bind_BART"/>
    <property type="match status" value="1"/>
</dbReference>
<feature type="domain" description="BART" evidence="11">
    <location>
        <begin position="11"/>
        <end position="117"/>
    </location>
</feature>
<keyword evidence="7" id="KW-0969">Cilium</keyword>
<evidence type="ECO:0000256" key="4">
    <source>
        <dbReference type="ARBA" id="ARBA00021815"/>
    </source>
</evidence>
<evidence type="ECO:0000256" key="5">
    <source>
        <dbReference type="ARBA" id="ARBA00022490"/>
    </source>
</evidence>
<feature type="region of interest" description="Disordered" evidence="10">
    <location>
        <begin position="132"/>
        <end position="176"/>
    </location>
</feature>
<dbReference type="InterPro" id="IPR042541">
    <property type="entry name" value="BART_sf"/>
</dbReference>
<reference evidence="12" key="1">
    <citation type="submission" date="2021-01" db="EMBL/GenBank/DDBJ databases">
        <authorList>
            <person name="Corre E."/>
            <person name="Pelletier E."/>
            <person name="Niang G."/>
            <person name="Scheremetjew M."/>
            <person name="Finn R."/>
            <person name="Kale V."/>
            <person name="Holt S."/>
            <person name="Cochrane G."/>
            <person name="Meng A."/>
            <person name="Brown T."/>
            <person name="Cohen L."/>
        </authorList>
    </citation>
    <scope>NUCLEOTIDE SEQUENCE</scope>
    <source>
        <strain evidence="12">SAG 11-49</strain>
    </source>
</reference>
<keyword evidence="5" id="KW-0963">Cytoplasm</keyword>
<dbReference type="EMBL" id="HBFB01023711">
    <property type="protein sequence ID" value="CAD8687291.1"/>
    <property type="molecule type" value="Transcribed_RNA"/>
</dbReference>
<comment type="similarity">
    <text evidence="3">Belongs to the CFAP36 family.</text>
</comment>
<evidence type="ECO:0000256" key="9">
    <source>
        <dbReference type="ARBA" id="ARBA00031593"/>
    </source>
</evidence>